<gene>
    <name evidence="7" type="ORF">GCM10023353_33070</name>
</gene>
<comment type="caution">
    <text evidence="7">The sequence shown here is derived from an EMBL/GenBank/DDBJ whole genome shotgun (WGS) entry which is preliminary data.</text>
</comment>
<feature type="transmembrane region" description="Helical" evidence="6">
    <location>
        <begin position="407"/>
        <end position="425"/>
    </location>
</feature>
<evidence type="ECO:0000256" key="6">
    <source>
        <dbReference type="SAM" id="Phobius"/>
    </source>
</evidence>
<feature type="transmembrane region" description="Helical" evidence="6">
    <location>
        <begin position="302"/>
        <end position="326"/>
    </location>
</feature>
<keyword evidence="4 6" id="KW-1133">Transmembrane helix</keyword>
<evidence type="ECO:0008006" key="9">
    <source>
        <dbReference type="Google" id="ProtNLM"/>
    </source>
</evidence>
<evidence type="ECO:0000256" key="1">
    <source>
        <dbReference type="ARBA" id="ARBA00004651"/>
    </source>
</evidence>
<feature type="transmembrane region" description="Helical" evidence="6">
    <location>
        <begin position="132"/>
        <end position="152"/>
    </location>
</feature>
<dbReference type="Proteomes" id="UP001500839">
    <property type="component" value="Unassembled WGS sequence"/>
</dbReference>
<proteinExistence type="predicted"/>
<dbReference type="InterPro" id="IPR050833">
    <property type="entry name" value="Poly_Biosynth_Transport"/>
</dbReference>
<reference evidence="8" key="1">
    <citation type="journal article" date="2019" name="Int. J. Syst. Evol. Microbiol.">
        <title>The Global Catalogue of Microorganisms (GCM) 10K type strain sequencing project: providing services to taxonomists for standard genome sequencing and annotation.</title>
        <authorList>
            <consortium name="The Broad Institute Genomics Platform"/>
            <consortium name="The Broad Institute Genome Sequencing Center for Infectious Disease"/>
            <person name="Wu L."/>
            <person name="Ma J."/>
        </authorList>
    </citation>
    <scope>NUCLEOTIDE SEQUENCE [LARGE SCALE GENOMIC DNA]</scope>
    <source>
        <strain evidence="8">JCM 18542</strain>
    </source>
</reference>
<feature type="transmembrane region" description="Helical" evidence="6">
    <location>
        <begin position="279"/>
        <end position="296"/>
    </location>
</feature>
<evidence type="ECO:0000256" key="5">
    <source>
        <dbReference type="ARBA" id="ARBA00023136"/>
    </source>
</evidence>
<feature type="transmembrane region" description="Helical" evidence="6">
    <location>
        <begin position="218"/>
        <end position="238"/>
    </location>
</feature>
<name>A0ABP9CYG3_9ACTN</name>
<evidence type="ECO:0000256" key="4">
    <source>
        <dbReference type="ARBA" id="ARBA00022989"/>
    </source>
</evidence>
<feature type="transmembrane region" description="Helical" evidence="6">
    <location>
        <begin position="158"/>
        <end position="176"/>
    </location>
</feature>
<organism evidence="7 8">
    <name type="scientific">Tomitella cavernea</name>
    <dbReference type="NCBI Taxonomy" id="1387982"/>
    <lineage>
        <taxon>Bacteria</taxon>
        <taxon>Bacillati</taxon>
        <taxon>Actinomycetota</taxon>
        <taxon>Actinomycetes</taxon>
        <taxon>Mycobacteriales</taxon>
        <taxon>Tomitella</taxon>
    </lineage>
</organism>
<feature type="transmembrane region" description="Helical" evidence="6">
    <location>
        <begin position="44"/>
        <end position="71"/>
    </location>
</feature>
<dbReference type="PANTHER" id="PTHR30250:SF11">
    <property type="entry name" value="O-ANTIGEN TRANSPORTER-RELATED"/>
    <property type="match status" value="1"/>
</dbReference>
<keyword evidence="3 6" id="KW-0812">Transmembrane</keyword>
<dbReference type="PANTHER" id="PTHR30250">
    <property type="entry name" value="PST FAMILY PREDICTED COLANIC ACID TRANSPORTER"/>
    <property type="match status" value="1"/>
</dbReference>
<sequence>MTERLLADAAGPAWEHGSVTANRRTLVDGWLSPLRARRQRGEGAAGHGAIAGMTWVTAGAMAANGLTYVLYLVAGRLLMPAGYGMFASLVTAQVVLAVPALALQAVIARQIAQRGTGQRGTAQAGTMPGRALTYRTAAVVTVLAAVATPLLAALLDTPVPAAAAAMAMAPMLVLLAGEQGTLQGHERFPALGVVLGAAGVGKVLPAAVVLLAGAGATAALAAGTAGTAAAVVLARAVVARDGPARNGRPASDAGADGVENASPTVGATASVLRASQVQLVLMLLTSIDLMVARVVLSETDAGVYAMGSVATKAAFWLPAAVGVVLYPRMARPEHSLRAVRVTLAVLAGLGAAVVACAAAAAPLVPVLVGEQYRPVVGLVWLFALVGAAFAVLQGALLSAIARDATRLAVLAWAGLAVEGAALAAASSVTRMAVTAAACALGTTAAVTVAVLLSLRPPEGAARTVSRSGSARWAARAGRRRVGRTGPS</sequence>
<feature type="transmembrane region" description="Helical" evidence="6">
    <location>
        <begin position="188"/>
        <end position="212"/>
    </location>
</feature>
<feature type="transmembrane region" description="Helical" evidence="6">
    <location>
        <begin position="338"/>
        <end position="363"/>
    </location>
</feature>
<evidence type="ECO:0000313" key="8">
    <source>
        <dbReference type="Proteomes" id="UP001500839"/>
    </source>
</evidence>
<accession>A0ABP9CYG3</accession>
<keyword evidence="5 6" id="KW-0472">Membrane</keyword>
<evidence type="ECO:0000256" key="2">
    <source>
        <dbReference type="ARBA" id="ARBA00022475"/>
    </source>
</evidence>
<protein>
    <recommendedName>
        <fullName evidence="9">Polysaccharide biosynthesis protein</fullName>
    </recommendedName>
</protein>
<keyword evidence="8" id="KW-1185">Reference proteome</keyword>
<feature type="transmembrane region" description="Helical" evidence="6">
    <location>
        <begin position="83"/>
        <end position="111"/>
    </location>
</feature>
<evidence type="ECO:0000313" key="7">
    <source>
        <dbReference type="EMBL" id="GAA4822054.1"/>
    </source>
</evidence>
<keyword evidence="2" id="KW-1003">Cell membrane</keyword>
<dbReference type="EMBL" id="BAABKQ010000001">
    <property type="protein sequence ID" value="GAA4822054.1"/>
    <property type="molecule type" value="Genomic_DNA"/>
</dbReference>
<feature type="transmembrane region" description="Helical" evidence="6">
    <location>
        <begin position="431"/>
        <end position="452"/>
    </location>
</feature>
<evidence type="ECO:0000256" key="3">
    <source>
        <dbReference type="ARBA" id="ARBA00022692"/>
    </source>
</evidence>
<feature type="transmembrane region" description="Helical" evidence="6">
    <location>
        <begin position="375"/>
        <end position="400"/>
    </location>
</feature>
<comment type="subcellular location">
    <subcellularLocation>
        <location evidence="1">Cell membrane</location>
        <topology evidence="1">Multi-pass membrane protein</topology>
    </subcellularLocation>
</comment>